<feature type="region of interest" description="Disordered" evidence="6">
    <location>
        <begin position="57"/>
        <end position="102"/>
    </location>
</feature>
<evidence type="ECO:0000256" key="3">
    <source>
        <dbReference type="ARBA" id="ARBA00022798"/>
    </source>
</evidence>
<keyword evidence="4" id="KW-0378">Hydrolase</keyword>
<dbReference type="AlphaFoldDB" id="A0A822XX31"/>
<reference evidence="7 8" key="1">
    <citation type="journal article" date="2020" name="Mol. Biol. Evol.">
        <title>Distinct Expression and Methylation Patterns for Genes with Different Fates following a Single Whole-Genome Duplication in Flowering Plants.</title>
        <authorList>
            <person name="Shi T."/>
            <person name="Rahmani R.S."/>
            <person name="Gugger P.F."/>
            <person name="Wang M."/>
            <person name="Li H."/>
            <person name="Zhang Y."/>
            <person name="Li Z."/>
            <person name="Wang Q."/>
            <person name="Van de Peer Y."/>
            <person name="Marchal K."/>
            <person name="Chen J."/>
        </authorList>
    </citation>
    <scope>NUCLEOTIDE SEQUENCE [LARGE SCALE GENOMIC DNA]</scope>
    <source>
        <tissue evidence="7">Leaf</tissue>
    </source>
</reference>
<name>A0A822XX31_NELNU</name>
<evidence type="ECO:0000256" key="1">
    <source>
        <dbReference type="ARBA" id="ARBA00007277"/>
    </source>
</evidence>
<proteinExistence type="inferred from homology"/>
<keyword evidence="3" id="KW-0319">Glycerol metabolism</keyword>
<dbReference type="GO" id="GO:0008889">
    <property type="term" value="F:glycerophosphodiester phosphodiesterase activity"/>
    <property type="evidence" value="ECO:0007669"/>
    <property type="project" value="UniProtKB-EC"/>
</dbReference>
<evidence type="ECO:0000256" key="4">
    <source>
        <dbReference type="ARBA" id="ARBA00022801"/>
    </source>
</evidence>
<dbReference type="PANTHER" id="PTHR43620">
    <property type="entry name" value="GLYCEROPHOSPHORYL DIESTER PHOSPHODIESTERASE"/>
    <property type="match status" value="1"/>
</dbReference>
<evidence type="ECO:0000313" key="7">
    <source>
        <dbReference type="EMBL" id="DAD23576.1"/>
    </source>
</evidence>
<evidence type="ECO:0000313" key="8">
    <source>
        <dbReference type="Proteomes" id="UP000607653"/>
    </source>
</evidence>
<comment type="catalytic activity">
    <reaction evidence="5">
        <text>a sn-glycero-3-phosphodiester + H2O = an alcohol + sn-glycerol 3-phosphate + H(+)</text>
        <dbReference type="Rhea" id="RHEA:12969"/>
        <dbReference type="ChEBI" id="CHEBI:15377"/>
        <dbReference type="ChEBI" id="CHEBI:15378"/>
        <dbReference type="ChEBI" id="CHEBI:30879"/>
        <dbReference type="ChEBI" id="CHEBI:57597"/>
        <dbReference type="ChEBI" id="CHEBI:83408"/>
        <dbReference type="EC" id="3.1.4.46"/>
    </reaction>
</comment>
<dbReference type="Proteomes" id="UP000607653">
    <property type="component" value="Unassembled WGS sequence"/>
</dbReference>
<feature type="compositionally biased region" description="Polar residues" evidence="6">
    <location>
        <begin position="75"/>
        <end position="102"/>
    </location>
</feature>
<organism evidence="7 8">
    <name type="scientific">Nelumbo nucifera</name>
    <name type="common">Sacred lotus</name>
    <dbReference type="NCBI Taxonomy" id="4432"/>
    <lineage>
        <taxon>Eukaryota</taxon>
        <taxon>Viridiplantae</taxon>
        <taxon>Streptophyta</taxon>
        <taxon>Embryophyta</taxon>
        <taxon>Tracheophyta</taxon>
        <taxon>Spermatophyta</taxon>
        <taxon>Magnoliopsida</taxon>
        <taxon>Proteales</taxon>
        <taxon>Nelumbonaceae</taxon>
        <taxon>Nelumbo</taxon>
    </lineage>
</organism>
<protein>
    <recommendedName>
        <fullName evidence="2">glycerophosphodiester phosphodiesterase</fullName>
        <ecNumber evidence="2">3.1.4.46</ecNumber>
    </recommendedName>
</protein>
<accession>A0A822XX31</accession>
<evidence type="ECO:0000256" key="6">
    <source>
        <dbReference type="SAM" id="MobiDB-lite"/>
    </source>
</evidence>
<comment type="similarity">
    <text evidence="1">Belongs to the glycerophosphoryl diester phosphodiesterase family.</text>
</comment>
<comment type="caution">
    <text evidence="7">The sequence shown here is derived from an EMBL/GenBank/DDBJ whole genome shotgun (WGS) entry which is preliminary data.</text>
</comment>
<evidence type="ECO:0000256" key="5">
    <source>
        <dbReference type="ARBA" id="ARBA00047512"/>
    </source>
</evidence>
<keyword evidence="8" id="KW-1185">Reference proteome</keyword>
<gene>
    <name evidence="7" type="ORF">HUJ06_025039</name>
</gene>
<sequence>MGAGINGIITDFPGTANAYRNNRCLKMGNKKPGYMKPTPPGGLLPIVNAALLPPAEAPNPVLTESDVAEPPLPSVTKNTSTSGNGTVASPPTSPKPSGQPQSTTYVLFSSLGIFLTTLLLL</sequence>
<dbReference type="EC" id="3.1.4.46" evidence="2"/>
<evidence type="ECO:0000256" key="2">
    <source>
        <dbReference type="ARBA" id="ARBA00012247"/>
    </source>
</evidence>
<dbReference type="GO" id="GO:0006071">
    <property type="term" value="P:glycerol metabolic process"/>
    <property type="evidence" value="ECO:0007669"/>
    <property type="project" value="UniProtKB-KW"/>
</dbReference>
<dbReference type="PANTHER" id="PTHR43620:SF7">
    <property type="entry name" value="GLYCEROPHOSPHODIESTER PHOSPHODIESTERASE GDPD5-RELATED"/>
    <property type="match status" value="1"/>
</dbReference>
<dbReference type="EMBL" id="DUZY01000001">
    <property type="protein sequence ID" value="DAD23576.1"/>
    <property type="molecule type" value="Genomic_DNA"/>
</dbReference>